<name>A0A166DRC4_9AGAM</name>
<accession>A0A166DRC4</accession>
<evidence type="ECO:0000313" key="3">
    <source>
        <dbReference type="Proteomes" id="UP000076798"/>
    </source>
</evidence>
<feature type="region of interest" description="Disordered" evidence="1">
    <location>
        <begin position="1"/>
        <end position="71"/>
    </location>
</feature>
<reference evidence="2 3" key="1">
    <citation type="journal article" date="2016" name="Mol. Biol. Evol.">
        <title>Comparative Genomics of Early-Diverging Mushroom-Forming Fungi Provides Insights into the Origins of Lignocellulose Decay Capabilities.</title>
        <authorList>
            <person name="Nagy L.G."/>
            <person name="Riley R."/>
            <person name="Tritt A."/>
            <person name="Adam C."/>
            <person name="Daum C."/>
            <person name="Floudas D."/>
            <person name="Sun H."/>
            <person name="Yadav J.S."/>
            <person name="Pangilinan J."/>
            <person name="Larsson K.H."/>
            <person name="Matsuura K."/>
            <person name="Barry K."/>
            <person name="Labutti K."/>
            <person name="Kuo R."/>
            <person name="Ohm R.A."/>
            <person name="Bhattacharya S.S."/>
            <person name="Shirouzu T."/>
            <person name="Yoshinaga Y."/>
            <person name="Martin F.M."/>
            <person name="Grigoriev I.V."/>
            <person name="Hibbett D.S."/>
        </authorList>
    </citation>
    <scope>NUCLEOTIDE SEQUENCE [LARGE SCALE GENOMIC DNA]</scope>
    <source>
        <strain evidence="2 3">HHB10207 ss-3</strain>
    </source>
</reference>
<dbReference type="Proteomes" id="UP000076798">
    <property type="component" value="Unassembled WGS sequence"/>
</dbReference>
<proteinExistence type="predicted"/>
<feature type="region of interest" description="Disordered" evidence="1">
    <location>
        <begin position="162"/>
        <end position="206"/>
    </location>
</feature>
<evidence type="ECO:0000313" key="2">
    <source>
        <dbReference type="EMBL" id="KZT38809.1"/>
    </source>
</evidence>
<dbReference type="EMBL" id="KV428056">
    <property type="protein sequence ID" value="KZT38809.1"/>
    <property type="molecule type" value="Genomic_DNA"/>
</dbReference>
<dbReference type="AlphaFoldDB" id="A0A166DRC4"/>
<sequence>MSLVSAAKSRRSALRSPSIFTSKSTSTSRGEQSRLSSSIASPTSYRGGEFGVAEVITAKPEHQKETDSGEDGTDVRLVLLLESLGKPPELESQTFINEGLPPHILLTSKVASFTNTASIDNSLPLPSASNSSDSDCGWAHTTSSEASASIRAVANRGFELMQDVEPQETETPEVASPTGSRWSDSEDEERTYLSLKPRKGSSSSKLRLKRSIAAIGKAFRRGK</sequence>
<gene>
    <name evidence="2" type="ORF">SISSUDRAFT_710172</name>
</gene>
<protein>
    <submittedName>
        <fullName evidence="2">Uncharacterized protein</fullName>
    </submittedName>
</protein>
<organism evidence="2 3">
    <name type="scientific">Sistotremastrum suecicum HHB10207 ss-3</name>
    <dbReference type="NCBI Taxonomy" id="1314776"/>
    <lineage>
        <taxon>Eukaryota</taxon>
        <taxon>Fungi</taxon>
        <taxon>Dikarya</taxon>
        <taxon>Basidiomycota</taxon>
        <taxon>Agaricomycotina</taxon>
        <taxon>Agaricomycetes</taxon>
        <taxon>Sistotremastrales</taxon>
        <taxon>Sistotremastraceae</taxon>
        <taxon>Sistotremastrum</taxon>
    </lineage>
</organism>
<feature type="compositionally biased region" description="Polar residues" evidence="1">
    <location>
        <begin position="19"/>
        <end position="44"/>
    </location>
</feature>
<evidence type="ECO:0000256" key="1">
    <source>
        <dbReference type="SAM" id="MobiDB-lite"/>
    </source>
</evidence>
<keyword evidence="3" id="KW-1185">Reference proteome</keyword>